<comment type="similarity">
    <text evidence="7">Belongs to the metallo-dependent hydrolases superfamily. HutI family.</text>
</comment>
<dbReference type="InterPro" id="IPR006680">
    <property type="entry name" value="Amidohydro-rel"/>
</dbReference>
<feature type="binding site" evidence="7">
    <location>
        <position position="143"/>
    </location>
    <ligand>
        <name>4-imidazolone-5-propanoate</name>
        <dbReference type="ChEBI" id="CHEBI:77893"/>
    </ligand>
</feature>
<evidence type="ECO:0000256" key="7">
    <source>
        <dbReference type="HAMAP-Rule" id="MF_00372"/>
    </source>
</evidence>
<dbReference type="Proteomes" id="UP000541535">
    <property type="component" value="Unassembled WGS sequence"/>
</dbReference>
<dbReference type="PANTHER" id="PTHR42752">
    <property type="entry name" value="IMIDAZOLONEPROPIONASE"/>
    <property type="match status" value="1"/>
</dbReference>
<feature type="binding site" evidence="7">
    <location>
        <position position="73"/>
    </location>
    <ligand>
        <name>Fe(3+)</name>
        <dbReference type="ChEBI" id="CHEBI:29034"/>
    </ligand>
</feature>
<evidence type="ECO:0000313" key="10">
    <source>
        <dbReference type="Proteomes" id="UP000541535"/>
    </source>
</evidence>
<dbReference type="UniPathway" id="UPA00379">
    <property type="reaction ID" value="UER00551"/>
</dbReference>
<keyword evidence="7" id="KW-0963">Cytoplasm</keyword>
<keyword evidence="4 7" id="KW-0369">Histidine metabolism</keyword>
<keyword evidence="10" id="KW-1185">Reference proteome</keyword>
<comment type="function">
    <text evidence="7">Catalyzes the hydrolytic cleavage of the carbon-nitrogen bond in imidazolone-5-propanoate to yield N-formimidoyl-L-glutamate. It is the third step in the universal histidine degradation pathway.</text>
</comment>
<name>A0A7W5BD59_9BURK</name>
<evidence type="ECO:0000256" key="1">
    <source>
        <dbReference type="ARBA" id="ARBA00012864"/>
    </source>
</evidence>
<evidence type="ECO:0000256" key="6">
    <source>
        <dbReference type="ARBA" id="ARBA00023004"/>
    </source>
</evidence>
<dbReference type="GO" id="GO:0050480">
    <property type="term" value="F:imidazolonepropionase activity"/>
    <property type="evidence" value="ECO:0007669"/>
    <property type="project" value="UniProtKB-UniRule"/>
</dbReference>
<dbReference type="EC" id="3.5.2.7" evidence="1 7"/>
<comment type="catalytic activity">
    <reaction evidence="7">
        <text>4-imidazolone-5-propanoate + H2O = N-formimidoyl-L-glutamate</text>
        <dbReference type="Rhea" id="RHEA:23660"/>
        <dbReference type="ChEBI" id="CHEBI:15377"/>
        <dbReference type="ChEBI" id="CHEBI:58928"/>
        <dbReference type="ChEBI" id="CHEBI:77893"/>
        <dbReference type="EC" id="3.5.2.7"/>
    </reaction>
</comment>
<dbReference type="Gene3D" id="2.30.40.10">
    <property type="entry name" value="Urease, subunit C, domain 1"/>
    <property type="match status" value="1"/>
</dbReference>
<comment type="pathway">
    <text evidence="7">Amino-acid degradation; L-histidine degradation into L-glutamate; N-formimidoyl-L-glutamate from L-histidine: step 3/3.</text>
</comment>
<dbReference type="InterPro" id="IPR011059">
    <property type="entry name" value="Metal-dep_hydrolase_composite"/>
</dbReference>
<feature type="binding site" evidence="7">
    <location>
        <position position="71"/>
    </location>
    <ligand>
        <name>Zn(2+)</name>
        <dbReference type="ChEBI" id="CHEBI:29105"/>
    </ligand>
</feature>
<evidence type="ECO:0000259" key="8">
    <source>
        <dbReference type="Pfam" id="PF01979"/>
    </source>
</evidence>
<feature type="binding site" evidence="7">
    <location>
        <position position="73"/>
    </location>
    <ligand>
        <name>Zn(2+)</name>
        <dbReference type="ChEBI" id="CHEBI:29105"/>
    </ligand>
</feature>
<dbReference type="GO" id="GO:0019557">
    <property type="term" value="P:L-histidine catabolic process to glutamate and formate"/>
    <property type="evidence" value="ECO:0007669"/>
    <property type="project" value="UniProtKB-UniPathway"/>
</dbReference>
<keyword evidence="6 7" id="KW-0408">Iron</keyword>
<dbReference type="Gene3D" id="3.20.20.140">
    <property type="entry name" value="Metal-dependent hydrolases"/>
    <property type="match status" value="1"/>
</dbReference>
<dbReference type="GO" id="GO:0005737">
    <property type="term" value="C:cytoplasm"/>
    <property type="evidence" value="ECO:0007669"/>
    <property type="project" value="UniProtKB-SubCell"/>
</dbReference>
<feature type="binding site" evidence="7">
    <location>
        <position position="240"/>
    </location>
    <ligand>
        <name>Zn(2+)</name>
        <dbReference type="ChEBI" id="CHEBI:29105"/>
    </ligand>
</feature>
<feature type="binding site" evidence="7">
    <location>
        <position position="320"/>
    </location>
    <ligand>
        <name>4-imidazolone-5-propanoate</name>
        <dbReference type="ChEBI" id="CHEBI:77893"/>
    </ligand>
</feature>
<evidence type="ECO:0000256" key="4">
    <source>
        <dbReference type="ARBA" id="ARBA00022808"/>
    </source>
</evidence>
<dbReference type="CDD" id="cd01296">
    <property type="entry name" value="Imidazolone-5PH"/>
    <property type="match status" value="1"/>
</dbReference>
<feature type="binding site" evidence="7">
    <location>
        <position position="315"/>
    </location>
    <ligand>
        <name>Fe(3+)</name>
        <dbReference type="ChEBI" id="CHEBI:29034"/>
    </ligand>
</feature>
<dbReference type="Pfam" id="PF01979">
    <property type="entry name" value="Amidohydro_1"/>
    <property type="match status" value="1"/>
</dbReference>
<proteinExistence type="inferred from homology"/>
<protein>
    <recommendedName>
        <fullName evidence="1 7">Imidazolonepropionase</fullName>
        <ecNumber evidence="1 7">3.5.2.7</ecNumber>
    </recommendedName>
    <alternativeName>
        <fullName evidence="7">Imidazolone-5-propionate hydrolase</fullName>
    </alternativeName>
</protein>
<evidence type="ECO:0000256" key="2">
    <source>
        <dbReference type="ARBA" id="ARBA00022723"/>
    </source>
</evidence>
<dbReference type="FunFam" id="3.20.20.140:FF:000007">
    <property type="entry name" value="Imidazolonepropionase"/>
    <property type="match status" value="1"/>
</dbReference>
<keyword evidence="3 7" id="KW-0378">Hydrolase</keyword>
<reference evidence="9 10" key="1">
    <citation type="submission" date="2020-08" db="EMBL/GenBank/DDBJ databases">
        <title>Genomic Encyclopedia of Type Strains, Phase III (KMG-III): the genomes of soil and plant-associated and newly described type strains.</title>
        <authorList>
            <person name="Whitman W."/>
        </authorList>
    </citation>
    <scope>NUCLEOTIDE SEQUENCE [LARGE SCALE GENOMIC DNA]</scope>
    <source>
        <strain evidence="9 10">CECT 8897</strain>
    </source>
</reference>
<feature type="binding site" evidence="7">
    <location>
        <position position="71"/>
    </location>
    <ligand>
        <name>Fe(3+)</name>
        <dbReference type="ChEBI" id="CHEBI:29034"/>
    </ligand>
</feature>
<comment type="subcellular location">
    <subcellularLocation>
        <location evidence="7">Cytoplasm</location>
    </subcellularLocation>
</comment>
<dbReference type="HAMAP" id="MF_00372">
    <property type="entry name" value="HutI"/>
    <property type="match status" value="1"/>
</dbReference>
<keyword evidence="2 7" id="KW-0479">Metal-binding</keyword>
<evidence type="ECO:0000256" key="3">
    <source>
        <dbReference type="ARBA" id="ARBA00022801"/>
    </source>
</evidence>
<dbReference type="InterPro" id="IPR032466">
    <property type="entry name" value="Metal_Hydrolase"/>
</dbReference>
<dbReference type="AlphaFoldDB" id="A0A7W5BD59"/>
<dbReference type="GO" id="GO:0008270">
    <property type="term" value="F:zinc ion binding"/>
    <property type="evidence" value="ECO:0007669"/>
    <property type="project" value="UniProtKB-UniRule"/>
</dbReference>
<dbReference type="SUPFAM" id="SSF51556">
    <property type="entry name" value="Metallo-dependent hydrolases"/>
    <property type="match status" value="1"/>
</dbReference>
<dbReference type="GO" id="GO:0019556">
    <property type="term" value="P:L-histidine catabolic process to glutamate and formamide"/>
    <property type="evidence" value="ECO:0007669"/>
    <property type="project" value="UniProtKB-UniRule"/>
</dbReference>
<comment type="cofactor">
    <cofactor evidence="7">
        <name>Zn(2+)</name>
        <dbReference type="ChEBI" id="CHEBI:29105"/>
    </cofactor>
    <cofactor evidence="7">
        <name>Fe(3+)</name>
        <dbReference type="ChEBI" id="CHEBI:29034"/>
    </cofactor>
    <text evidence="7">Binds 1 zinc or iron ion per subunit.</text>
</comment>
<feature type="domain" description="Amidohydrolase-related" evidence="8">
    <location>
        <begin position="63"/>
        <end position="378"/>
    </location>
</feature>
<accession>A0A7W5BD59</accession>
<dbReference type="EMBL" id="JACHXD010000010">
    <property type="protein sequence ID" value="MBB3120655.1"/>
    <property type="molecule type" value="Genomic_DNA"/>
</dbReference>
<evidence type="ECO:0000313" key="9">
    <source>
        <dbReference type="EMBL" id="MBB3120655.1"/>
    </source>
</evidence>
<feature type="binding site" evidence="7">
    <location>
        <position position="240"/>
    </location>
    <ligand>
        <name>Fe(3+)</name>
        <dbReference type="ChEBI" id="CHEBI:29034"/>
    </ligand>
</feature>
<organism evidence="9 10">
    <name type="scientific">Pseudoduganella violacea</name>
    <dbReference type="NCBI Taxonomy" id="1715466"/>
    <lineage>
        <taxon>Bacteria</taxon>
        <taxon>Pseudomonadati</taxon>
        <taxon>Pseudomonadota</taxon>
        <taxon>Betaproteobacteria</taxon>
        <taxon>Burkholderiales</taxon>
        <taxon>Oxalobacteraceae</taxon>
        <taxon>Telluria group</taxon>
        <taxon>Pseudoduganella</taxon>
    </lineage>
</organism>
<dbReference type="NCBIfam" id="TIGR01224">
    <property type="entry name" value="hutI"/>
    <property type="match status" value="1"/>
</dbReference>
<feature type="binding site" evidence="7">
    <location>
        <position position="243"/>
    </location>
    <ligand>
        <name>4-imidazolone-5-propanoate</name>
        <dbReference type="ChEBI" id="CHEBI:77893"/>
    </ligand>
</feature>
<comment type="caution">
    <text evidence="9">The sequence shown here is derived from an EMBL/GenBank/DDBJ whole genome shotgun (WGS) entry which is preliminary data.</text>
</comment>
<feature type="binding site" evidence="7">
    <location>
        <position position="317"/>
    </location>
    <ligand>
        <name>N-formimidoyl-L-glutamate</name>
        <dbReference type="ChEBI" id="CHEBI:58928"/>
    </ligand>
</feature>
<dbReference type="RefSeq" id="WP_183442417.1">
    <property type="nucleotide sequence ID" value="NZ_JACHXD010000010.1"/>
</dbReference>
<sequence>MSAVWDLLIVNVHLATMAGEGYGEVRDGAVAVKDGRIAWLGARADAARHGSADEERDGGGCWLTPGLIDCHTHIVHAGNRSDEFEARLNGATYEDIARAGGGIMSTVRATRAASDEELLAQSLPRIASLLAEGVTTIEIKSGYGLDLESERKMLRVARRVGAELPLRVATTFLGAHALPPEYAGRADDYVQAVCEMVPALAAEGLADAVDAFCERIGFSREQTERVFQAAQRHGLPVKLHAEQLSDQGGAELVARYGGLSADHLEHLSESGIAAMAQAGTVAVLLPGAYYFLRDTTPPPVAALRAAGVPMAVSTDNNPGTSPMTSLLLAMNMVCTLWRLTPLEALSGCTIHAARALGLQDEVGSLEVGKRADFALWRIARPADLSYAFGFNPCRAVVNGGVWRQPLLDMASLAAARTSSGG</sequence>
<feature type="binding site" evidence="7">
    <location>
        <position position="143"/>
    </location>
    <ligand>
        <name>N-formimidoyl-L-glutamate</name>
        <dbReference type="ChEBI" id="CHEBI:58928"/>
    </ligand>
</feature>
<dbReference type="PANTHER" id="PTHR42752:SF1">
    <property type="entry name" value="IMIDAZOLONEPROPIONASE-RELATED"/>
    <property type="match status" value="1"/>
</dbReference>
<evidence type="ECO:0000256" key="5">
    <source>
        <dbReference type="ARBA" id="ARBA00022833"/>
    </source>
</evidence>
<feature type="binding site" evidence="7">
    <location>
        <position position="315"/>
    </location>
    <ligand>
        <name>Zn(2+)</name>
        <dbReference type="ChEBI" id="CHEBI:29105"/>
    </ligand>
</feature>
<keyword evidence="5 7" id="KW-0862">Zinc</keyword>
<dbReference type="GO" id="GO:0005506">
    <property type="term" value="F:iron ion binding"/>
    <property type="evidence" value="ECO:0007669"/>
    <property type="project" value="UniProtKB-UniRule"/>
</dbReference>
<feature type="binding site" evidence="7">
    <location>
        <position position="176"/>
    </location>
    <ligand>
        <name>4-imidazolone-5-propanoate</name>
        <dbReference type="ChEBI" id="CHEBI:77893"/>
    </ligand>
</feature>
<dbReference type="InterPro" id="IPR005920">
    <property type="entry name" value="HutI"/>
</dbReference>
<gene>
    <name evidence="7" type="primary">hutI</name>
    <name evidence="9" type="ORF">FHS03_003722</name>
</gene>
<dbReference type="SUPFAM" id="SSF51338">
    <property type="entry name" value="Composite domain of metallo-dependent hydrolases"/>
    <property type="match status" value="1"/>
</dbReference>
<feature type="binding site" evidence="7">
    <location>
        <position position="80"/>
    </location>
    <ligand>
        <name>4-imidazolone-5-propanoate</name>
        <dbReference type="ChEBI" id="CHEBI:77893"/>
    </ligand>
</feature>
<feature type="binding site" evidence="7">
    <location>
        <position position="319"/>
    </location>
    <ligand>
        <name>N-formimidoyl-L-glutamate</name>
        <dbReference type="ChEBI" id="CHEBI:58928"/>
    </ligand>
</feature>